<dbReference type="GO" id="GO:0007623">
    <property type="term" value="P:circadian rhythm"/>
    <property type="evidence" value="ECO:0007669"/>
    <property type="project" value="UniProtKB-ARBA"/>
</dbReference>
<feature type="chain" id="PRO_5040355176" description="Hemolymph juvenile hormone binding protein" evidence="4">
    <location>
        <begin position="20"/>
        <end position="248"/>
    </location>
</feature>
<feature type="signal peptide" evidence="4">
    <location>
        <begin position="1"/>
        <end position="19"/>
    </location>
</feature>
<dbReference type="Pfam" id="PF06585">
    <property type="entry name" value="JHBP"/>
    <property type="match status" value="1"/>
</dbReference>
<sequence>MRNFLFGSILLAISGAGFCALYPSSFPRCHYGEVECITKAFNQVLKLGKDGISEINLPSFEPLRVAKVDIIQDTTSNIAINLVLHDADIYGISNANIYRVVGFDKDISKSKFEVNALIPKLRITSKYIVDGKVLILPITGRGDSILNLDNADVKVKFKMEPFVKDGKTYTKIGKHKSLLSTSKLSLNLENLFNGNKALGDNMNNFINENWEIIFQELKPAISEALGKVLIDIVTNFFASVPYTDLFLE</sequence>
<evidence type="ECO:0000256" key="3">
    <source>
        <dbReference type="ARBA" id="ARBA00060902"/>
    </source>
</evidence>
<name>A0A9N9RSH9_9DIPT</name>
<reference evidence="5" key="1">
    <citation type="submission" date="2022-01" db="EMBL/GenBank/DDBJ databases">
        <authorList>
            <person name="King R."/>
        </authorList>
    </citation>
    <scope>NUCLEOTIDE SEQUENCE</scope>
</reference>
<dbReference type="EMBL" id="OU895878">
    <property type="protein sequence ID" value="CAG9804152.1"/>
    <property type="molecule type" value="Genomic_DNA"/>
</dbReference>
<dbReference type="PANTHER" id="PTHR11008">
    <property type="entry name" value="PROTEIN TAKEOUT-LIKE PROTEIN"/>
    <property type="match status" value="1"/>
</dbReference>
<reference evidence="5" key="2">
    <citation type="submission" date="2022-10" db="EMBL/GenBank/DDBJ databases">
        <authorList>
            <consortium name="ENA_rothamsted_submissions"/>
            <consortium name="culmorum"/>
            <person name="King R."/>
        </authorList>
    </citation>
    <scope>NUCLEOTIDE SEQUENCE</scope>
</reference>
<dbReference type="Proteomes" id="UP001153620">
    <property type="component" value="Chromosome 2"/>
</dbReference>
<evidence type="ECO:0000256" key="1">
    <source>
        <dbReference type="ARBA" id="ARBA00022729"/>
    </source>
</evidence>
<organism evidence="5 6">
    <name type="scientific">Chironomus riparius</name>
    <dbReference type="NCBI Taxonomy" id="315576"/>
    <lineage>
        <taxon>Eukaryota</taxon>
        <taxon>Metazoa</taxon>
        <taxon>Ecdysozoa</taxon>
        <taxon>Arthropoda</taxon>
        <taxon>Hexapoda</taxon>
        <taxon>Insecta</taxon>
        <taxon>Pterygota</taxon>
        <taxon>Neoptera</taxon>
        <taxon>Endopterygota</taxon>
        <taxon>Diptera</taxon>
        <taxon>Nematocera</taxon>
        <taxon>Chironomoidea</taxon>
        <taxon>Chironomidae</taxon>
        <taxon>Chironominae</taxon>
        <taxon>Chironomus</taxon>
    </lineage>
</organism>
<dbReference type="SMART" id="SM00700">
    <property type="entry name" value="JHBP"/>
    <property type="match status" value="1"/>
</dbReference>
<dbReference type="InterPro" id="IPR010562">
    <property type="entry name" value="Haemolymph_juvenile_hormone-bd"/>
</dbReference>
<proteinExistence type="inferred from homology"/>
<dbReference type="PANTHER" id="PTHR11008:SF32">
    <property type="entry name" value="CIRCADIAN CLOCK-CONTROLLED PROTEIN DAYWAKE-RELATED"/>
    <property type="match status" value="1"/>
</dbReference>
<dbReference type="InterPro" id="IPR038606">
    <property type="entry name" value="To_sf"/>
</dbReference>
<gene>
    <name evidence="5" type="ORF">CHIRRI_LOCUS7045</name>
</gene>
<evidence type="ECO:0000313" key="6">
    <source>
        <dbReference type="Proteomes" id="UP001153620"/>
    </source>
</evidence>
<dbReference type="Gene3D" id="3.15.10.30">
    <property type="entry name" value="Haemolymph juvenile hormone binding protein"/>
    <property type="match status" value="1"/>
</dbReference>
<keyword evidence="1 4" id="KW-0732">Signal</keyword>
<dbReference type="OrthoDB" id="8186595at2759"/>
<evidence type="ECO:0008006" key="7">
    <source>
        <dbReference type="Google" id="ProtNLM"/>
    </source>
</evidence>
<comment type="similarity">
    <text evidence="3">Belongs to the TO family.</text>
</comment>
<evidence type="ECO:0000313" key="5">
    <source>
        <dbReference type="EMBL" id="CAG9804152.1"/>
    </source>
</evidence>
<keyword evidence="2" id="KW-0090">Biological rhythms</keyword>
<dbReference type="AlphaFoldDB" id="A0A9N9RSH9"/>
<dbReference type="FunFam" id="3.15.10.30:FF:000001">
    <property type="entry name" value="Takeout-like protein 1"/>
    <property type="match status" value="1"/>
</dbReference>
<keyword evidence="6" id="KW-1185">Reference proteome</keyword>
<evidence type="ECO:0000256" key="4">
    <source>
        <dbReference type="SAM" id="SignalP"/>
    </source>
</evidence>
<dbReference type="GO" id="GO:0005615">
    <property type="term" value="C:extracellular space"/>
    <property type="evidence" value="ECO:0007669"/>
    <property type="project" value="TreeGrafter"/>
</dbReference>
<evidence type="ECO:0000256" key="2">
    <source>
        <dbReference type="ARBA" id="ARBA00023108"/>
    </source>
</evidence>
<accession>A0A9N9RSH9</accession>
<protein>
    <recommendedName>
        <fullName evidence="7">Hemolymph juvenile hormone binding protein</fullName>
    </recommendedName>
</protein>